<keyword evidence="6" id="KW-0677">Repeat</keyword>
<keyword evidence="13" id="KW-1185">Reference proteome</keyword>
<organism evidence="12 13">
    <name type="scientific">Arabidopsis arenosa</name>
    <name type="common">Sand rock-cress</name>
    <name type="synonym">Cardaminopsis arenosa</name>
    <dbReference type="NCBI Taxonomy" id="38785"/>
    <lineage>
        <taxon>Eukaryota</taxon>
        <taxon>Viridiplantae</taxon>
        <taxon>Streptophyta</taxon>
        <taxon>Embryophyta</taxon>
        <taxon>Tracheophyta</taxon>
        <taxon>Spermatophyta</taxon>
        <taxon>Magnoliopsida</taxon>
        <taxon>eudicotyledons</taxon>
        <taxon>Gunneridae</taxon>
        <taxon>Pentapetalae</taxon>
        <taxon>rosids</taxon>
        <taxon>malvids</taxon>
        <taxon>Brassicales</taxon>
        <taxon>Brassicaceae</taxon>
        <taxon>Camelineae</taxon>
        <taxon>Arabidopsis</taxon>
    </lineage>
</organism>
<dbReference type="SMART" id="SM00320">
    <property type="entry name" value="WD40"/>
    <property type="match status" value="4"/>
</dbReference>
<dbReference type="PANTHER" id="PTHR11200:SF268">
    <property type="entry name" value="TYPE II INOSITOL POLYPHOSPHATE 5-PHOSPHATASE 14"/>
    <property type="match status" value="1"/>
</dbReference>
<feature type="domain" description="Inositol polyphosphate-related phosphatase" evidence="11">
    <location>
        <begin position="992"/>
        <end position="1346"/>
    </location>
</feature>
<proteinExistence type="inferred from homology"/>
<comment type="cofactor">
    <cofactor evidence="1">
        <name>Mg(2+)</name>
        <dbReference type="ChEBI" id="CHEBI:18420"/>
    </cofactor>
</comment>
<keyword evidence="9" id="KW-0832">Ubl conjugation</keyword>
<dbReference type="InterPro" id="IPR015943">
    <property type="entry name" value="WD40/YVTN_repeat-like_dom_sf"/>
</dbReference>
<dbReference type="InterPro" id="IPR056455">
    <property type="entry name" value="Ig-like_IP5PC_F"/>
</dbReference>
<dbReference type="InterPro" id="IPR036691">
    <property type="entry name" value="Endo/exonu/phosph_ase_sf"/>
</dbReference>
<dbReference type="InterPro" id="IPR056454">
    <property type="entry name" value="Beta-prop_IP5PC_F"/>
</dbReference>
<evidence type="ECO:0000313" key="12">
    <source>
        <dbReference type="EMBL" id="CAE6024129.1"/>
    </source>
</evidence>
<dbReference type="Pfam" id="PF23754">
    <property type="entry name" value="Beta-prop_IP5PC_F"/>
    <property type="match status" value="1"/>
</dbReference>
<evidence type="ECO:0000256" key="6">
    <source>
        <dbReference type="ARBA" id="ARBA00022737"/>
    </source>
</evidence>
<feature type="region of interest" description="Disordered" evidence="10">
    <location>
        <begin position="1"/>
        <end position="24"/>
    </location>
</feature>
<keyword evidence="5" id="KW-0479">Metal-binding</keyword>
<dbReference type="Pfam" id="PF23755">
    <property type="entry name" value="Ig-like_IP5PC_F"/>
    <property type="match status" value="1"/>
</dbReference>
<dbReference type="EMBL" id="LR999454">
    <property type="protein sequence ID" value="CAE6024129.1"/>
    <property type="molecule type" value="Genomic_DNA"/>
</dbReference>
<dbReference type="InterPro" id="IPR046985">
    <property type="entry name" value="IP5"/>
</dbReference>
<feature type="compositionally biased region" description="Basic and acidic residues" evidence="10">
    <location>
        <begin position="1549"/>
        <end position="1558"/>
    </location>
</feature>
<feature type="compositionally biased region" description="Polar residues" evidence="10">
    <location>
        <begin position="1517"/>
        <end position="1545"/>
    </location>
</feature>
<dbReference type="FunFam" id="2.130.10.10:FF:001061">
    <property type="entry name" value="Type I inositol polyphosphate 5-phosphatase 13"/>
    <property type="match status" value="1"/>
</dbReference>
<dbReference type="Gene3D" id="3.60.10.10">
    <property type="entry name" value="Endonuclease/exonuclease/phosphatase"/>
    <property type="match status" value="1"/>
</dbReference>
<dbReference type="SUPFAM" id="SSF56219">
    <property type="entry name" value="DNase I-like"/>
    <property type="match status" value="1"/>
</dbReference>
<evidence type="ECO:0000256" key="5">
    <source>
        <dbReference type="ARBA" id="ARBA00022723"/>
    </source>
</evidence>
<evidence type="ECO:0000256" key="2">
    <source>
        <dbReference type="ARBA" id="ARBA00010768"/>
    </source>
</evidence>
<dbReference type="Proteomes" id="UP000682877">
    <property type="component" value="Chromosome 4"/>
</dbReference>
<dbReference type="GO" id="GO:0009846">
    <property type="term" value="P:pollen germination"/>
    <property type="evidence" value="ECO:0007669"/>
    <property type="project" value="UniProtKB-ARBA"/>
</dbReference>
<evidence type="ECO:0000313" key="13">
    <source>
        <dbReference type="Proteomes" id="UP000682877"/>
    </source>
</evidence>
<feature type="region of interest" description="Disordered" evidence="10">
    <location>
        <begin position="1517"/>
        <end position="1558"/>
    </location>
</feature>
<feature type="region of interest" description="Disordered" evidence="10">
    <location>
        <begin position="137"/>
        <end position="173"/>
    </location>
</feature>
<dbReference type="Pfam" id="PF22669">
    <property type="entry name" value="Exo_endo_phos2"/>
    <property type="match status" value="1"/>
</dbReference>
<accession>A0A8S2A8B4</accession>
<evidence type="ECO:0000256" key="9">
    <source>
        <dbReference type="ARBA" id="ARBA00022843"/>
    </source>
</evidence>
<reference evidence="12" key="1">
    <citation type="submission" date="2021-01" db="EMBL/GenBank/DDBJ databases">
        <authorList>
            <person name="Bezrukov I."/>
        </authorList>
    </citation>
    <scope>NUCLEOTIDE SEQUENCE</scope>
</reference>
<sequence length="1558" mass="172937">MSKSLATTGASRSQSRKWSWNRVGSGAGTGAGAGAGARDRHSNVVLTETKEEAVANTVLLLVSGGMILPYSTQFTCPVQENGFSPSSVLSRYRFEVTSLRYDCFASVKIPSSSKWNVMRSRRNVKAFGLVDKLGKKGWRGKEEDSDSEDDEDEVKKDTSGGKEASLDDPEERREWRKTIREVIDKHPDIEEEEEIDMVEKRRKMQKLLADYPLVVNEEDPNWPEDADGWGFSFNQFFNKIAIKNEKKDDDDDEDNEGDDGEKEIVWQDDNYIRPIKDLTTAEWEETVFKDISPLMVLVHNRYKRPKENEKFREELEKAIQVIWNCGLPSPRCVAVDAVVETDLVSALKVSVYPEIIFTKAGKILYREKGIRTADELSKIMAFFYYGAAKPPCLNGVVNSQEHIPLVDNMINYESQKQRLRVPDEREALASLAPAHPLPPRKTHSYVEQYEQKPHHPIRKYSLDEGIKSVTSDSEAVYFDSSDGEFSTEGVVIINGRTSGERGNGEEYGFVTPPSKPASQRGENDGGGEDDIESLPEFIGAGGGVDVFKVPVRAAVNPGRPPCLELRPHPLRETQTGKFLRNIACTESQLWAGQENGVRFWNLEEAYEVGCGLGGQVRRGDEDTAPFHESVPTSPALCLMIDHGNRLVWTGHKDGKIRAWKMNQPITTTADDSKPFKERLSWQAHRGPVNYIVISSYGDMWSCSDGGVIKIWTLDSLEKSLVLKPEEKHMAALLVERSGIDLRSQVTVNGTCSISSSDVKFLLVDTVRAKVWAVQHLSFSLWDAQNKELLKVFNIDGQVENRVDMPPTQGQQVEDTKAKFFSAPKKEKSQGFLQRSRHAIMGAAGAVRRAATRSTGAFAEDTRKVEAIAIAADGSIWTGSMNGVIAQWDGNGSRLREVNHHQQAVLCFCTFGDRIYVGYASGYIQVLDLGGKLIASWVSHNEPVIKLAAGGGFIFSLATHGGVRGWYVTSPGPLDSVIRTELSQKEMTYARQDSVKILIGTWNVGEGRASRGALVSWLGSAVSDVGIVAVGLQEVDMGAGFLAMSTAKETVGVEGSAVGQWWLDAIGNALDERNTFERMGSRQLAGLLISLWVRKSIRTHVGDLDVAAVPCGFGRAIGNKGGVGLRIRVYDRIMCFVNCHLAAHLEAVTRRNADFNHIYRSMVFSKGQSVYTAAAAGASTSAQALKNNPNTNISTEEEKSDLAAADLVAFFGDFNYRLFGITYDEARDFISHRSFDWLREKDQLRQEMNEGKVFQGMREALITFPPTYKFEKNKPGLGGYDSGEKKRIPAWCDRVIYRDNQSISNSECSLQCPVVSSTVMYEACMDVTESDHKPVRCKLHANIAHTDKSVRRQELGKIVKSNEKLRSMFEELKSVPETSVSTNNILLHSQDTFIFTIRNTSNSSRAIFNIVCKGQSLIREDGEEPDNHTRGTFGLPRWLEVSPGAGIIKPDASLQVKVHHEDFHTSEESVDGIQQNSLSEESSDKEVTLIIIIQGSCSTRTTSHSIKVRHCSSAAKSLSLVHSKTTSMTKNLEGSTRYQTDANRGGSTRHRTDDSTRRG</sequence>
<evidence type="ECO:0000259" key="11">
    <source>
        <dbReference type="SMART" id="SM00128"/>
    </source>
</evidence>
<dbReference type="Gene3D" id="2.130.10.10">
    <property type="entry name" value="YVTN repeat-like/Quinoprotein amine dehydrogenase"/>
    <property type="match status" value="2"/>
</dbReference>
<feature type="compositionally biased region" description="Acidic residues" evidence="10">
    <location>
        <begin position="143"/>
        <end position="152"/>
    </location>
</feature>
<dbReference type="SMART" id="SM00128">
    <property type="entry name" value="IPPc"/>
    <property type="match status" value="1"/>
</dbReference>
<keyword evidence="3" id="KW-1017">Isopeptide bond</keyword>
<dbReference type="GO" id="GO:0046856">
    <property type="term" value="P:phosphatidylinositol dephosphorylation"/>
    <property type="evidence" value="ECO:0007669"/>
    <property type="project" value="InterPro"/>
</dbReference>
<evidence type="ECO:0000256" key="4">
    <source>
        <dbReference type="ARBA" id="ARBA00022574"/>
    </source>
</evidence>
<dbReference type="InterPro" id="IPR000300">
    <property type="entry name" value="IPPc"/>
</dbReference>
<dbReference type="InterPro" id="IPR001680">
    <property type="entry name" value="WD40_rpt"/>
</dbReference>
<comment type="similarity">
    <text evidence="2">Belongs to the inositol polyphosphate 5-phosphatase family.</text>
</comment>
<evidence type="ECO:0000256" key="1">
    <source>
        <dbReference type="ARBA" id="ARBA00001946"/>
    </source>
</evidence>
<dbReference type="SUPFAM" id="SSF101908">
    <property type="entry name" value="Putative isomerase YbhE"/>
    <property type="match status" value="1"/>
</dbReference>
<keyword evidence="7" id="KW-0378">Hydrolase</keyword>
<dbReference type="FunFam" id="3.60.10.10:FF:000011">
    <property type="entry name" value="Type II inositol polyphosphate 5-phosphatase 15"/>
    <property type="match status" value="1"/>
</dbReference>
<dbReference type="PANTHER" id="PTHR11200">
    <property type="entry name" value="INOSITOL 5-PHOSPHATASE"/>
    <property type="match status" value="1"/>
</dbReference>
<protein>
    <recommendedName>
        <fullName evidence="11">Inositol polyphosphate-related phosphatase domain-containing protein</fullName>
    </recommendedName>
</protein>
<evidence type="ECO:0000256" key="8">
    <source>
        <dbReference type="ARBA" id="ARBA00022842"/>
    </source>
</evidence>
<feature type="region of interest" description="Disordered" evidence="10">
    <location>
        <begin position="496"/>
        <end position="531"/>
    </location>
</feature>
<dbReference type="GO" id="GO:0046872">
    <property type="term" value="F:metal ion binding"/>
    <property type="evidence" value="ECO:0007669"/>
    <property type="project" value="UniProtKB-KW"/>
</dbReference>
<dbReference type="CDD" id="cd09074">
    <property type="entry name" value="INPP5c"/>
    <property type="match status" value="1"/>
</dbReference>
<evidence type="ECO:0000256" key="10">
    <source>
        <dbReference type="SAM" id="MobiDB-lite"/>
    </source>
</evidence>
<feature type="compositionally biased region" description="Polar residues" evidence="10">
    <location>
        <begin position="1"/>
        <end position="18"/>
    </location>
</feature>
<evidence type="ECO:0000256" key="3">
    <source>
        <dbReference type="ARBA" id="ARBA00022499"/>
    </source>
</evidence>
<gene>
    <name evidence="12" type="ORF">AARE701A_LOCUS10266</name>
</gene>
<evidence type="ECO:0000256" key="7">
    <source>
        <dbReference type="ARBA" id="ARBA00022801"/>
    </source>
</evidence>
<dbReference type="FunFam" id="2.130.10.10:FF:000677">
    <property type="entry name" value="Type I inositol polyphosphate 5-phosphatase 13"/>
    <property type="match status" value="1"/>
</dbReference>
<keyword evidence="4" id="KW-0853">WD repeat</keyword>
<keyword evidence="8" id="KW-0460">Magnesium</keyword>
<dbReference type="GO" id="GO:0004439">
    <property type="term" value="F:phosphatidylinositol-4,5-bisphosphate 5-phosphatase activity"/>
    <property type="evidence" value="ECO:0007669"/>
    <property type="project" value="TreeGrafter"/>
</dbReference>
<name>A0A8S2A8B4_ARAAE</name>